<dbReference type="OrthoDB" id="9860208at2"/>
<dbReference type="PROSITE" id="PS51257">
    <property type="entry name" value="PROKAR_LIPOPROTEIN"/>
    <property type="match status" value="1"/>
</dbReference>
<dbReference type="RefSeq" id="WP_145196257.1">
    <property type="nucleotide sequence ID" value="NZ_CP036434.1"/>
</dbReference>
<organism evidence="1 2">
    <name type="scientific">Saltatorellus ferox</name>
    <dbReference type="NCBI Taxonomy" id="2528018"/>
    <lineage>
        <taxon>Bacteria</taxon>
        <taxon>Pseudomonadati</taxon>
        <taxon>Planctomycetota</taxon>
        <taxon>Planctomycetia</taxon>
        <taxon>Planctomycetia incertae sedis</taxon>
        <taxon>Saltatorellus</taxon>
    </lineage>
</organism>
<keyword evidence="2" id="KW-1185">Reference proteome</keyword>
<sequence>MRNTSLIAVLTAASTLGSCQVIPSDILSVEARAIVVNDAEADLSGLGEEDVDLTGYGVHAAFMTGIVDVVAGIDQREFESSDTPELDLGLRKRLISLWKLQAYVEANLRYGFDLETRNVSEDYFGYNAGFGALVDLNDSMFLNFRVMYDTTSVDAGPTDVDIDGLIGTVGLGFKF</sequence>
<dbReference type="EMBL" id="CP036434">
    <property type="protein sequence ID" value="QDV06247.1"/>
    <property type="molecule type" value="Genomic_DNA"/>
</dbReference>
<dbReference type="AlphaFoldDB" id="A0A518EQ75"/>
<evidence type="ECO:0000313" key="1">
    <source>
        <dbReference type="EMBL" id="QDV06247.1"/>
    </source>
</evidence>
<evidence type="ECO:0000313" key="2">
    <source>
        <dbReference type="Proteomes" id="UP000320390"/>
    </source>
</evidence>
<proteinExistence type="predicted"/>
<protein>
    <recommendedName>
        <fullName evidence="3">Outer membrane protein beta-barrel domain-containing protein</fullName>
    </recommendedName>
</protein>
<dbReference type="SUPFAM" id="SSF56925">
    <property type="entry name" value="OMPA-like"/>
    <property type="match status" value="1"/>
</dbReference>
<reference evidence="1 2" key="1">
    <citation type="submission" date="2019-02" db="EMBL/GenBank/DDBJ databases">
        <title>Deep-cultivation of Planctomycetes and their phenomic and genomic characterization uncovers novel biology.</title>
        <authorList>
            <person name="Wiegand S."/>
            <person name="Jogler M."/>
            <person name="Boedeker C."/>
            <person name="Pinto D."/>
            <person name="Vollmers J."/>
            <person name="Rivas-Marin E."/>
            <person name="Kohn T."/>
            <person name="Peeters S.H."/>
            <person name="Heuer A."/>
            <person name="Rast P."/>
            <person name="Oberbeckmann S."/>
            <person name="Bunk B."/>
            <person name="Jeske O."/>
            <person name="Meyerdierks A."/>
            <person name="Storesund J.E."/>
            <person name="Kallscheuer N."/>
            <person name="Luecker S."/>
            <person name="Lage O.M."/>
            <person name="Pohl T."/>
            <person name="Merkel B.J."/>
            <person name="Hornburger P."/>
            <person name="Mueller R.-W."/>
            <person name="Bruemmer F."/>
            <person name="Labrenz M."/>
            <person name="Spormann A.M."/>
            <person name="Op den Camp H."/>
            <person name="Overmann J."/>
            <person name="Amann R."/>
            <person name="Jetten M.S.M."/>
            <person name="Mascher T."/>
            <person name="Medema M.H."/>
            <person name="Devos D.P."/>
            <person name="Kaster A.-K."/>
            <person name="Ovreas L."/>
            <person name="Rohde M."/>
            <person name="Galperin M.Y."/>
            <person name="Jogler C."/>
        </authorList>
    </citation>
    <scope>NUCLEOTIDE SEQUENCE [LARGE SCALE GENOMIC DNA]</scope>
    <source>
        <strain evidence="1 2">Poly30</strain>
    </source>
</reference>
<accession>A0A518EQ75</accession>
<dbReference type="Proteomes" id="UP000320390">
    <property type="component" value="Chromosome"/>
</dbReference>
<evidence type="ECO:0008006" key="3">
    <source>
        <dbReference type="Google" id="ProtNLM"/>
    </source>
</evidence>
<gene>
    <name evidence="1" type="ORF">Poly30_17540</name>
</gene>
<dbReference type="Gene3D" id="2.40.160.20">
    <property type="match status" value="1"/>
</dbReference>
<name>A0A518EQ75_9BACT</name>
<dbReference type="InterPro" id="IPR011250">
    <property type="entry name" value="OMP/PagP_B-barrel"/>
</dbReference>